<sequence length="220" mass="25987">MKKEKILESLLINAEKIDSYNSYTGDMSFVFSFAVLKINPSDNEIDSEYKLYKNSNIMIYKRLHAYILNNDGEDFLYLFKNSVPGRIEHTSKVDDSDLFSNNLKDNLIYSVESYDKTRINAEDNFFRFYKLILRDSPESRDIDEKREYILENIRKNGNGQTVCWHIYPSLENGNKILNILEHNNPNNLRLAELAENDTNKNVYYLPIEKNDKNWQNKIKT</sequence>
<gene>
    <name evidence="1" type="ORF">BJBARM4_0462</name>
</gene>
<evidence type="ECO:0000313" key="2">
    <source>
        <dbReference type="Proteomes" id="UP000009375"/>
    </source>
</evidence>
<dbReference type="Proteomes" id="UP000009375">
    <property type="component" value="Unassembled WGS sequence"/>
</dbReference>
<protein>
    <submittedName>
        <fullName evidence="1">Uncharacterized protein</fullName>
    </submittedName>
</protein>
<dbReference type="AlphaFoldDB" id="D2EFE4"/>
<accession>D2EFE4</accession>
<dbReference type="EMBL" id="GG730045">
    <property type="protein sequence ID" value="EEZ92949.1"/>
    <property type="molecule type" value="Genomic_DNA"/>
</dbReference>
<organism evidence="1 2">
    <name type="scientific">Candidatus Parvarchaeum acidiphilum ARMAN-4</name>
    <dbReference type="NCBI Taxonomy" id="662760"/>
    <lineage>
        <taxon>Archaea</taxon>
        <taxon>Candidatus Parvarchaeota</taxon>
        <taxon>Candidatus Parvarchaeum</taxon>
    </lineage>
</organism>
<proteinExistence type="predicted"/>
<evidence type="ECO:0000313" key="1">
    <source>
        <dbReference type="EMBL" id="EEZ92949.1"/>
    </source>
</evidence>
<reference evidence="1 2" key="1">
    <citation type="journal article" date="2010" name="Proc. Natl. Acad. Sci. U.S.A.">
        <title>Enigmatic, ultrasmall, uncultivated Archaea.</title>
        <authorList>
            <person name="Baker B.J."/>
            <person name="Comolli L.R."/>
            <person name="Dick G.J."/>
            <person name="Hauser L.J."/>
            <person name="Hyatt D."/>
            <person name="Dill B.D."/>
            <person name="Land M.L."/>
            <person name="Verberkmoes N.C."/>
            <person name="Hettich R.L."/>
            <person name="Banfield J.F."/>
        </authorList>
    </citation>
    <scope>NUCLEOTIDE SEQUENCE [LARGE SCALE GENOMIC DNA]</scope>
</reference>
<name>D2EFE4_PARA4</name>